<keyword evidence="2" id="KW-1185">Reference proteome</keyword>
<comment type="caution">
    <text evidence="1">The sequence shown here is derived from an EMBL/GenBank/DDBJ whole genome shotgun (WGS) entry which is preliminary data.</text>
</comment>
<gene>
    <name evidence="1" type="ORF">QFC20_001568</name>
</gene>
<evidence type="ECO:0000313" key="1">
    <source>
        <dbReference type="EMBL" id="KAJ9114425.1"/>
    </source>
</evidence>
<organism evidence="1 2">
    <name type="scientific">Naganishia adeliensis</name>
    <dbReference type="NCBI Taxonomy" id="92952"/>
    <lineage>
        <taxon>Eukaryota</taxon>
        <taxon>Fungi</taxon>
        <taxon>Dikarya</taxon>
        <taxon>Basidiomycota</taxon>
        <taxon>Agaricomycotina</taxon>
        <taxon>Tremellomycetes</taxon>
        <taxon>Filobasidiales</taxon>
        <taxon>Filobasidiaceae</taxon>
        <taxon>Naganishia</taxon>
    </lineage>
</organism>
<sequence>MTDATDIFSDTLALFGSEDTLAEPPTEVRYGPIQSKIPDHEGKGFQVLASQIFNSGLVMAEMVELRRINPSGKRILEVGASTSLPTLLSSTFDPPPESILTTDYPDDKLIQNLQSNVNRNAHLAKCPVKAMGYKWGDDVAPLLSTLPNPSRRFTLLILSDTLWLHDEHTNLLRTISDTLSRTEPALAVFTTGDYAKRPVVDGFFRRVETELGMEYEELRYGDKWEGEMEVDVGIGRKRSDLGVRKAAVWCFRAWRKGFKPDL</sequence>
<name>A0ACC2WSZ2_9TREE</name>
<protein>
    <submittedName>
        <fullName evidence="1">Uncharacterized protein</fullName>
    </submittedName>
</protein>
<proteinExistence type="predicted"/>
<dbReference type="EMBL" id="JASBWS010000009">
    <property type="protein sequence ID" value="KAJ9114425.1"/>
    <property type="molecule type" value="Genomic_DNA"/>
</dbReference>
<reference evidence="1" key="1">
    <citation type="submission" date="2023-04" db="EMBL/GenBank/DDBJ databases">
        <title>Draft Genome sequencing of Naganishia species isolated from polar environments using Oxford Nanopore Technology.</title>
        <authorList>
            <person name="Leo P."/>
            <person name="Venkateswaran K."/>
        </authorList>
    </citation>
    <scope>NUCLEOTIDE SEQUENCE</scope>
    <source>
        <strain evidence="1">MNA-CCFEE 5262</strain>
    </source>
</reference>
<accession>A0ACC2WSZ2</accession>
<dbReference type="Proteomes" id="UP001230649">
    <property type="component" value="Unassembled WGS sequence"/>
</dbReference>
<evidence type="ECO:0000313" key="2">
    <source>
        <dbReference type="Proteomes" id="UP001230649"/>
    </source>
</evidence>